<comment type="caution">
    <text evidence="1">The sequence shown here is derived from an EMBL/GenBank/DDBJ whole genome shotgun (WGS) entry which is preliminary data.</text>
</comment>
<protein>
    <submittedName>
        <fullName evidence="1">Uncharacterized protein</fullName>
    </submittedName>
</protein>
<organism evidence="1 2">
    <name type="scientific">Acuticoccus mangrovi</name>
    <dbReference type="NCBI Taxonomy" id="2796142"/>
    <lineage>
        <taxon>Bacteria</taxon>
        <taxon>Pseudomonadati</taxon>
        <taxon>Pseudomonadota</taxon>
        <taxon>Alphaproteobacteria</taxon>
        <taxon>Hyphomicrobiales</taxon>
        <taxon>Amorphaceae</taxon>
        <taxon>Acuticoccus</taxon>
    </lineage>
</organism>
<sequence length="85" mass="9378">MTLHKKLAAEASAFKAGRKTLRGPSDRDTFVVEPDPDSVGLWRIRIQPTKGPSEIIPGLSYPEMNRRRLELSDRGFLGKVDGDAG</sequence>
<name>A0A934ITG1_9HYPH</name>
<evidence type="ECO:0000313" key="1">
    <source>
        <dbReference type="EMBL" id="MBJ3777877.1"/>
    </source>
</evidence>
<reference evidence="1" key="1">
    <citation type="submission" date="2020-12" db="EMBL/GenBank/DDBJ databases">
        <title>Bacterial taxonomy.</title>
        <authorList>
            <person name="Pan X."/>
        </authorList>
    </citation>
    <scope>NUCLEOTIDE SEQUENCE</scope>
    <source>
        <strain evidence="1">B2012</strain>
    </source>
</reference>
<dbReference type="Proteomes" id="UP000609531">
    <property type="component" value="Unassembled WGS sequence"/>
</dbReference>
<dbReference type="AlphaFoldDB" id="A0A934ITG1"/>
<proteinExistence type="predicted"/>
<keyword evidence="2" id="KW-1185">Reference proteome</keyword>
<accession>A0A934ITG1</accession>
<evidence type="ECO:0000313" key="2">
    <source>
        <dbReference type="Proteomes" id="UP000609531"/>
    </source>
</evidence>
<dbReference type="EMBL" id="JAEKJA010000021">
    <property type="protein sequence ID" value="MBJ3777877.1"/>
    <property type="molecule type" value="Genomic_DNA"/>
</dbReference>
<dbReference type="RefSeq" id="WP_198883780.1">
    <property type="nucleotide sequence ID" value="NZ_JAEKJA010000021.1"/>
</dbReference>
<gene>
    <name evidence="1" type="ORF">JCR33_19385</name>
</gene>